<dbReference type="EMBL" id="PKPP01000698">
    <property type="protein sequence ID" value="PWA89675.1"/>
    <property type="molecule type" value="Genomic_DNA"/>
</dbReference>
<organism evidence="1 2">
    <name type="scientific">Artemisia annua</name>
    <name type="common">Sweet wormwood</name>
    <dbReference type="NCBI Taxonomy" id="35608"/>
    <lineage>
        <taxon>Eukaryota</taxon>
        <taxon>Viridiplantae</taxon>
        <taxon>Streptophyta</taxon>
        <taxon>Embryophyta</taxon>
        <taxon>Tracheophyta</taxon>
        <taxon>Spermatophyta</taxon>
        <taxon>Magnoliopsida</taxon>
        <taxon>eudicotyledons</taxon>
        <taxon>Gunneridae</taxon>
        <taxon>Pentapetalae</taxon>
        <taxon>asterids</taxon>
        <taxon>campanulids</taxon>
        <taxon>Asterales</taxon>
        <taxon>Asteraceae</taxon>
        <taxon>Asteroideae</taxon>
        <taxon>Anthemideae</taxon>
        <taxon>Artemisiinae</taxon>
        <taxon>Artemisia</taxon>
    </lineage>
</organism>
<name>A0A2U1PVB2_ARTAN</name>
<comment type="caution">
    <text evidence="1">The sequence shown here is derived from an EMBL/GenBank/DDBJ whole genome shotgun (WGS) entry which is preliminary data.</text>
</comment>
<evidence type="ECO:0000313" key="1">
    <source>
        <dbReference type="EMBL" id="PWA89675.1"/>
    </source>
</evidence>
<proteinExistence type="predicted"/>
<reference evidence="1 2" key="1">
    <citation type="journal article" date="2018" name="Mol. Plant">
        <title>The genome of Artemisia annua provides insight into the evolution of Asteraceae family and artemisinin biosynthesis.</title>
        <authorList>
            <person name="Shen Q."/>
            <person name="Zhang L."/>
            <person name="Liao Z."/>
            <person name="Wang S."/>
            <person name="Yan T."/>
            <person name="Shi P."/>
            <person name="Liu M."/>
            <person name="Fu X."/>
            <person name="Pan Q."/>
            <person name="Wang Y."/>
            <person name="Lv Z."/>
            <person name="Lu X."/>
            <person name="Zhang F."/>
            <person name="Jiang W."/>
            <person name="Ma Y."/>
            <person name="Chen M."/>
            <person name="Hao X."/>
            <person name="Li L."/>
            <person name="Tang Y."/>
            <person name="Lv G."/>
            <person name="Zhou Y."/>
            <person name="Sun X."/>
            <person name="Brodelius P.E."/>
            <person name="Rose J.K.C."/>
            <person name="Tang K."/>
        </authorList>
    </citation>
    <scope>NUCLEOTIDE SEQUENCE [LARGE SCALE GENOMIC DNA]</scope>
    <source>
        <strain evidence="2">cv. Huhao1</strain>
        <tissue evidence="1">Leaf</tissue>
    </source>
</reference>
<accession>A0A2U1PVB2</accession>
<protein>
    <submittedName>
        <fullName evidence="1">Uncharacterized protein</fullName>
    </submittedName>
</protein>
<sequence length="106" mass="12023">MLLHDCRGVLAQGQLAAVDNQRGKNIYKYTSLKKLTSVFSLLELETKNVGLWASCLQELKRVCGYTPHPYEATCGYFGRNFGKVTLSVWLDRFKAVGQRVQLQQQP</sequence>
<dbReference type="AlphaFoldDB" id="A0A2U1PVB2"/>
<dbReference type="Proteomes" id="UP000245207">
    <property type="component" value="Unassembled WGS sequence"/>
</dbReference>
<evidence type="ECO:0000313" key="2">
    <source>
        <dbReference type="Proteomes" id="UP000245207"/>
    </source>
</evidence>
<gene>
    <name evidence="1" type="ORF">CTI12_AA099380</name>
</gene>
<keyword evidence="2" id="KW-1185">Reference proteome</keyword>